<gene>
    <name evidence="7" type="primary">yfjK</name>
    <name evidence="7" type="ORF">PA42_00630</name>
</gene>
<dbReference type="PROSITE" id="PS51194">
    <property type="entry name" value="HELICASE_CTER"/>
    <property type="match status" value="1"/>
</dbReference>
<keyword evidence="4" id="KW-0067">ATP-binding</keyword>
<dbReference type="Gene3D" id="3.40.50.300">
    <property type="entry name" value="P-loop containing nucleotide triphosphate hydrolases"/>
    <property type="match status" value="2"/>
</dbReference>
<evidence type="ECO:0000256" key="3">
    <source>
        <dbReference type="ARBA" id="ARBA00022806"/>
    </source>
</evidence>
<keyword evidence="2" id="KW-0378">Hydrolase</keyword>
<accession>A0ABQ4VGU0</accession>
<evidence type="ECO:0000256" key="2">
    <source>
        <dbReference type="ARBA" id="ARBA00022801"/>
    </source>
</evidence>
<evidence type="ECO:0000256" key="1">
    <source>
        <dbReference type="ARBA" id="ARBA00022741"/>
    </source>
</evidence>
<keyword evidence="8" id="KW-1185">Reference proteome</keyword>
<dbReference type="SMART" id="SM00487">
    <property type="entry name" value="DEXDc"/>
    <property type="match status" value="1"/>
</dbReference>
<protein>
    <recommendedName>
        <fullName evidence="9">Helicase</fullName>
    </recommendedName>
</protein>
<dbReference type="PANTHER" id="PTHR12131:SF1">
    <property type="entry name" value="ATP-DEPENDENT RNA HELICASE SUPV3L1, MITOCHONDRIAL-RELATED"/>
    <property type="match status" value="1"/>
</dbReference>
<keyword evidence="3" id="KW-0347">Helicase</keyword>
<dbReference type="Pfam" id="PF00271">
    <property type="entry name" value="Helicase_C"/>
    <property type="match status" value="1"/>
</dbReference>
<dbReference type="InterPro" id="IPR050699">
    <property type="entry name" value="RNA-DNA_Helicase"/>
</dbReference>
<feature type="domain" description="Helicase ATP-binding" evidence="5">
    <location>
        <begin position="115"/>
        <end position="252"/>
    </location>
</feature>
<dbReference type="Proteomes" id="UP001052140">
    <property type="component" value="Unassembled WGS sequence"/>
</dbReference>
<keyword evidence="1" id="KW-0547">Nucleotide-binding</keyword>
<dbReference type="InterPro" id="IPR011545">
    <property type="entry name" value="DEAD/DEAH_box_helicase_dom"/>
</dbReference>
<dbReference type="InterPro" id="IPR027417">
    <property type="entry name" value="P-loop_NTPase"/>
</dbReference>
<evidence type="ECO:0008006" key="9">
    <source>
        <dbReference type="Google" id="ProtNLM"/>
    </source>
</evidence>
<evidence type="ECO:0000313" key="8">
    <source>
        <dbReference type="Proteomes" id="UP001052140"/>
    </source>
</evidence>
<dbReference type="InterPro" id="IPR014001">
    <property type="entry name" value="Helicase_ATP-bd"/>
</dbReference>
<comment type="caution">
    <text evidence="7">The sequence shown here is derived from an EMBL/GenBank/DDBJ whole genome shotgun (WGS) entry which is preliminary data.</text>
</comment>
<dbReference type="RefSeq" id="WP_226690215.1">
    <property type="nucleotide sequence ID" value="NZ_BPUX01000001.1"/>
</dbReference>
<name>A0ABQ4VGU0_9PAST</name>
<sequence>MHNNLLKDYINILNTEEKLSFDNSFLLAQYCSRLFNNSEFEDARLLTILALDNWNKIHIGTINMWSDLIELMGFYPYLNRISTKLNKNILGDIRAGMHKSENLKDKYLHEEQLKVLSFLEKKNLILSAPTSFGKSLLIEELIASDKFSNIVIIQPTLALLDETRKKLISYNQKYKIIVRTSQRSTSRNIFLFTAERVNEYDDFEDVDLLIVDEFYKISGKRDDERSSSLNTAFYNLWNKFRPKFYMLGPNINSIPKSFEEKYNAIFYKTDYSLVNIISINVYEDYPEGFGNSNRGKKYESKKLALFKLLERLKDEQTIIYCSSPNRVNSLSWGFYQYLIENNALISNHTYSIKEWIEININKKWNLYNLLSYDIGIHDGTLPKHVNSSTINYFNNNKIKYLFCTSTIIEGVNTSAKNIIYFDNKKGGRNIDFFDYSNIKGRSGRMMVHYVGNIYNFSPIPEKENIHIDFPFFQQDPISDEVLIQLEDKDIIRKDTKQYIDISNIPQKEREIIKKNGVSVLGQRKIIEKLRSDIIKDESFIVWSGIPTYEQLRYVLRLSWENLIIEGETTKPMTIGKLVTITHNYAKNRDFRLLINDTFEYYKQKDTDSEEIVLNKSIRECFHTLKHWIQYKIPKWLSTCNELQKLVANEYNISPGNYSYYAKMLENDFIQDNLSILLELGIPISAIKKIEKVCSANLDEDKIISEINKQDFFNKIDLIDYEKEKFEENLNIKIR</sequence>
<dbReference type="PROSITE" id="PS51192">
    <property type="entry name" value="HELICASE_ATP_BIND_1"/>
    <property type="match status" value="1"/>
</dbReference>
<dbReference type="SUPFAM" id="SSF52540">
    <property type="entry name" value="P-loop containing nucleoside triphosphate hydrolases"/>
    <property type="match status" value="1"/>
</dbReference>
<dbReference type="InterPro" id="IPR001650">
    <property type="entry name" value="Helicase_C-like"/>
</dbReference>
<dbReference type="SMART" id="SM00490">
    <property type="entry name" value="HELICc"/>
    <property type="match status" value="1"/>
</dbReference>
<organism evidence="7 8">
    <name type="scientific">Pasteurella canis</name>
    <dbReference type="NCBI Taxonomy" id="753"/>
    <lineage>
        <taxon>Bacteria</taxon>
        <taxon>Pseudomonadati</taxon>
        <taxon>Pseudomonadota</taxon>
        <taxon>Gammaproteobacteria</taxon>
        <taxon>Pasteurellales</taxon>
        <taxon>Pasteurellaceae</taxon>
        <taxon>Pasteurella</taxon>
    </lineage>
</organism>
<dbReference type="EMBL" id="BPUX01000001">
    <property type="protein sequence ID" value="GJH41889.1"/>
    <property type="molecule type" value="Genomic_DNA"/>
</dbReference>
<reference evidence="7" key="1">
    <citation type="submission" date="2024-05" db="EMBL/GenBank/DDBJ databases">
        <title>Determining zoonotic pasteurella genome.</title>
        <authorList>
            <person name="Maeda T."/>
            <person name="Takahashi T."/>
            <person name="Yoshida H."/>
        </authorList>
    </citation>
    <scope>NUCLEOTIDE SEQUENCE</scope>
    <source>
        <strain evidence="7">PA42</strain>
    </source>
</reference>
<dbReference type="PANTHER" id="PTHR12131">
    <property type="entry name" value="ATP-DEPENDENT RNA AND DNA HELICASE"/>
    <property type="match status" value="1"/>
</dbReference>
<feature type="domain" description="Helicase C-terminal" evidence="6">
    <location>
        <begin position="304"/>
        <end position="512"/>
    </location>
</feature>
<evidence type="ECO:0000256" key="4">
    <source>
        <dbReference type="ARBA" id="ARBA00022840"/>
    </source>
</evidence>
<evidence type="ECO:0000259" key="5">
    <source>
        <dbReference type="PROSITE" id="PS51192"/>
    </source>
</evidence>
<evidence type="ECO:0000259" key="6">
    <source>
        <dbReference type="PROSITE" id="PS51194"/>
    </source>
</evidence>
<evidence type="ECO:0000313" key="7">
    <source>
        <dbReference type="EMBL" id="GJH41889.1"/>
    </source>
</evidence>
<dbReference type="Pfam" id="PF00270">
    <property type="entry name" value="DEAD"/>
    <property type="match status" value="1"/>
</dbReference>
<proteinExistence type="predicted"/>